<dbReference type="WBParaSite" id="ES5_v2.g25737.t1">
    <property type="protein sequence ID" value="ES5_v2.g25737.t1"/>
    <property type="gene ID" value="ES5_v2.g25737"/>
</dbReference>
<organism evidence="1 2">
    <name type="scientific">Panagrolaimus sp. ES5</name>
    <dbReference type="NCBI Taxonomy" id="591445"/>
    <lineage>
        <taxon>Eukaryota</taxon>
        <taxon>Metazoa</taxon>
        <taxon>Ecdysozoa</taxon>
        <taxon>Nematoda</taxon>
        <taxon>Chromadorea</taxon>
        <taxon>Rhabditida</taxon>
        <taxon>Tylenchina</taxon>
        <taxon>Panagrolaimomorpha</taxon>
        <taxon>Panagrolaimoidea</taxon>
        <taxon>Panagrolaimidae</taxon>
        <taxon>Panagrolaimus</taxon>
    </lineage>
</organism>
<name>A0AC34G8G9_9BILA</name>
<reference evidence="2" key="1">
    <citation type="submission" date="2022-11" db="UniProtKB">
        <authorList>
            <consortium name="WormBaseParasite"/>
        </authorList>
    </citation>
    <scope>IDENTIFICATION</scope>
</reference>
<dbReference type="Proteomes" id="UP000887579">
    <property type="component" value="Unplaced"/>
</dbReference>
<evidence type="ECO:0000313" key="2">
    <source>
        <dbReference type="WBParaSite" id="ES5_v2.g25737.t1"/>
    </source>
</evidence>
<sequence>MKLLTHNFLSSSFLKNVKVGYPLVLRVSKAENVKVGYPLVLRVSKSEVIESEFNSDFTKRMLQKVEYPVLAEAAKVTNIENLEVPSELPSDWENNEAFLNIAYKLLNCINVIEGELECPETGRKFIIRDSIPNMLANEDEVDS</sequence>
<protein>
    <submittedName>
        <fullName evidence="2">Multifunctional methyltransferase subunit TRM112-like protein</fullName>
    </submittedName>
</protein>
<evidence type="ECO:0000313" key="1">
    <source>
        <dbReference type="Proteomes" id="UP000887579"/>
    </source>
</evidence>
<proteinExistence type="predicted"/>
<accession>A0AC34G8G9</accession>